<dbReference type="PRINTS" id="PR00344">
    <property type="entry name" value="BCTRLSENSOR"/>
</dbReference>
<feature type="compositionally biased region" description="Polar residues" evidence="3">
    <location>
        <begin position="1"/>
        <end position="13"/>
    </location>
</feature>
<keyword evidence="1" id="KW-0597">Phosphoprotein</keyword>
<dbReference type="PROSITE" id="PS50112">
    <property type="entry name" value="PAS"/>
    <property type="match status" value="1"/>
</dbReference>
<gene>
    <name evidence="9" type="ORF">MNBD_ALPHA09-1119</name>
</gene>
<dbReference type="SMART" id="SM00388">
    <property type="entry name" value="HisKA"/>
    <property type="match status" value="1"/>
</dbReference>
<evidence type="ECO:0000256" key="4">
    <source>
        <dbReference type="SAM" id="Phobius"/>
    </source>
</evidence>
<dbReference type="Gene3D" id="3.30.450.20">
    <property type="entry name" value="PAS domain"/>
    <property type="match status" value="1"/>
</dbReference>
<keyword evidence="9" id="KW-0808">Transferase</keyword>
<protein>
    <submittedName>
        <fullName evidence="9">BarA sensory histidine kinase (= VarS = GacS)</fullName>
    </submittedName>
</protein>
<dbReference type="PANTHER" id="PTHR45339">
    <property type="entry name" value="HYBRID SIGNAL TRANSDUCTION HISTIDINE KINASE J"/>
    <property type="match status" value="1"/>
</dbReference>
<feature type="region of interest" description="Disordered" evidence="3">
    <location>
        <begin position="1"/>
        <end position="28"/>
    </location>
</feature>
<dbReference type="FunFam" id="1.10.287.130:FF:000158">
    <property type="entry name" value="Hybrid sensor histidine kinase/response regulator"/>
    <property type="match status" value="1"/>
</dbReference>
<dbReference type="InterPro" id="IPR000700">
    <property type="entry name" value="PAS-assoc_C"/>
</dbReference>
<dbReference type="PANTHER" id="PTHR45339:SF1">
    <property type="entry name" value="HYBRID SIGNAL TRANSDUCTION HISTIDINE KINASE J"/>
    <property type="match status" value="1"/>
</dbReference>
<evidence type="ECO:0000259" key="6">
    <source>
        <dbReference type="PROSITE" id="PS50110"/>
    </source>
</evidence>
<dbReference type="CDD" id="cd00082">
    <property type="entry name" value="HisKA"/>
    <property type="match status" value="1"/>
</dbReference>
<dbReference type="SMART" id="SM00091">
    <property type="entry name" value="PAS"/>
    <property type="match status" value="1"/>
</dbReference>
<dbReference type="InterPro" id="IPR001789">
    <property type="entry name" value="Sig_transdc_resp-reg_receiver"/>
</dbReference>
<dbReference type="AlphaFoldDB" id="A0A3B0T6P0"/>
<dbReference type="InterPro" id="IPR036890">
    <property type="entry name" value="HATPase_C_sf"/>
</dbReference>
<dbReference type="CDD" id="cd16922">
    <property type="entry name" value="HATPase_EvgS-ArcB-TorS-like"/>
    <property type="match status" value="1"/>
</dbReference>
<dbReference type="SMART" id="SM00448">
    <property type="entry name" value="REC"/>
    <property type="match status" value="2"/>
</dbReference>
<dbReference type="InterPro" id="IPR000014">
    <property type="entry name" value="PAS"/>
</dbReference>
<feature type="domain" description="Response regulatory" evidence="6">
    <location>
        <begin position="671"/>
        <end position="797"/>
    </location>
</feature>
<keyword evidence="9" id="KW-0418">Kinase</keyword>
<feature type="domain" description="Response regulatory" evidence="6">
    <location>
        <begin position="527"/>
        <end position="641"/>
    </location>
</feature>
<dbReference type="NCBIfam" id="TIGR00229">
    <property type="entry name" value="sensory_box"/>
    <property type="match status" value="1"/>
</dbReference>
<dbReference type="Pfam" id="PF02518">
    <property type="entry name" value="HATPase_c"/>
    <property type="match status" value="1"/>
</dbReference>
<accession>A0A3B0T6P0</accession>
<evidence type="ECO:0000259" key="7">
    <source>
        <dbReference type="PROSITE" id="PS50112"/>
    </source>
</evidence>
<dbReference type="PROSITE" id="PS50113">
    <property type="entry name" value="PAC"/>
    <property type="match status" value="1"/>
</dbReference>
<feature type="domain" description="Histidine kinase" evidence="5">
    <location>
        <begin position="283"/>
        <end position="509"/>
    </location>
</feature>
<dbReference type="CDD" id="cd17546">
    <property type="entry name" value="REC_hyHK_CKI1_RcsC-like"/>
    <property type="match status" value="1"/>
</dbReference>
<dbReference type="InterPro" id="IPR005467">
    <property type="entry name" value="His_kinase_dom"/>
</dbReference>
<dbReference type="InterPro" id="IPR035965">
    <property type="entry name" value="PAS-like_dom_sf"/>
</dbReference>
<dbReference type="SMART" id="SM00387">
    <property type="entry name" value="HATPase_c"/>
    <property type="match status" value="1"/>
</dbReference>
<feature type="domain" description="PAC" evidence="8">
    <location>
        <begin position="210"/>
        <end position="265"/>
    </location>
</feature>
<dbReference type="InterPro" id="IPR036097">
    <property type="entry name" value="HisK_dim/P_sf"/>
</dbReference>
<feature type="transmembrane region" description="Helical" evidence="4">
    <location>
        <begin position="86"/>
        <end position="103"/>
    </location>
</feature>
<dbReference type="PROSITE" id="PS50110">
    <property type="entry name" value="RESPONSE_REGULATORY"/>
    <property type="match status" value="2"/>
</dbReference>
<dbReference type="CDD" id="cd00130">
    <property type="entry name" value="PAS"/>
    <property type="match status" value="1"/>
</dbReference>
<evidence type="ECO:0000256" key="3">
    <source>
        <dbReference type="SAM" id="MobiDB-lite"/>
    </source>
</evidence>
<evidence type="ECO:0000256" key="1">
    <source>
        <dbReference type="ARBA" id="ARBA00022553"/>
    </source>
</evidence>
<dbReference type="SUPFAM" id="SSF55874">
    <property type="entry name" value="ATPase domain of HSP90 chaperone/DNA topoisomerase II/histidine kinase"/>
    <property type="match status" value="1"/>
</dbReference>
<dbReference type="SUPFAM" id="SSF52172">
    <property type="entry name" value="CheY-like"/>
    <property type="match status" value="2"/>
</dbReference>
<keyword evidence="4" id="KW-0812">Transmembrane</keyword>
<reference evidence="9" key="1">
    <citation type="submission" date="2018-06" db="EMBL/GenBank/DDBJ databases">
        <authorList>
            <person name="Zhirakovskaya E."/>
        </authorList>
    </citation>
    <scope>NUCLEOTIDE SEQUENCE</scope>
</reference>
<dbReference type="Pfam" id="PF00512">
    <property type="entry name" value="HisKA"/>
    <property type="match status" value="1"/>
</dbReference>
<feature type="transmembrane region" description="Helical" evidence="4">
    <location>
        <begin position="53"/>
        <end position="74"/>
    </location>
</feature>
<keyword evidence="2" id="KW-0902">Two-component regulatory system</keyword>
<dbReference type="GO" id="GO:0000155">
    <property type="term" value="F:phosphorelay sensor kinase activity"/>
    <property type="evidence" value="ECO:0007669"/>
    <property type="project" value="InterPro"/>
</dbReference>
<dbReference type="Gene3D" id="3.40.50.2300">
    <property type="match status" value="2"/>
</dbReference>
<dbReference type="InterPro" id="IPR011006">
    <property type="entry name" value="CheY-like_superfamily"/>
</dbReference>
<feature type="region of interest" description="Disordered" evidence="3">
    <location>
        <begin position="642"/>
        <end position="663"/>
    </location>
</feature>
<evidence type="ECO:0000259" key="5">
    <source>
        <dbReference type="PROSITE" id="PS50109"/>
    </source>
</evidence>
<dbReference type="FunFam" id="3.30.565.10:FF:000010">
    <property type="entry name" value="Sensor histidine kinase RcsC"/>
    <property type="match status" value="1"/>
</dbReference>
<dbReference type="InterPro" id="IPR013656">
    <property type="entry name" value="PAS_4"/>
</dbReference>
<dbReference type="SUPFAM" id="SSF55785">
    <property type="entry name" value="PYP-like sensor domain (PAS domain)"/>
    <property type="match status" value="1"/>
</dbReference>
<evidence type="ECO:0000256" key="2">
    <source>
        <dbReference type="ARBA" id="ARBA00023012"/>
    </source>
</evidence>
<evidence type="ECO:0000259" key="8">
    <source>
        <dbReference type="PROSITE" id="PS50113"/>
    </source>
</evidence>
<dbReference type="EMBL" id="UOEM01000033">
    <property type="protein sequence ID" value="VAW11723.1"/>
    <property type="molecule type" value="Genomic_DNA"/>
</dbReference>
<dbReference type="InterPro" id="IPR004358">
    <property type="entry name" value="Sig_transdc_His_kin-like_C"/>
</dbReference>
<dbReference type="Gene3D" id="1.10.287.130">
    <property type="match status" value="1"/>
</dbReference>
<dbReference type="Pfam" id="PF08448">
    <property type="entry name" value="PAS_4"/>
    <property type="match status" value="1"/>
</dbReference>
<dbReference type="InterPro" id="IPR003661">
    <property type="entry name" value="HisK_dim/P_dom"/>
</dbReference>
<sequence length="811" mass="88293">METADLNSPQNPRSKPPDKRGAARDKASSARIVRARIGAEGATQNTDLSLTRAASVVLVVGGVAAVGTLLLDLYLAGGLIRLDARFTAVAAVFFAAIAAYGWLDQRRKVERLNSQAERLAKTTTELETGIEILNDVNWELRESEERYRGLVDSQGDVIIRRDKAGRLVFVNDVFCSTFGVHRDLALGQSFEPTVLEGGGPKPVKSETKSATSRYRCDQRLLTVGGERWFAWEDFVLRDAGGQLKEVQSVGRDITERKRAEAEIAIARDQAETANSAKSMFLATMSHEIRTPMNGILGMAGLLLDTKLTPEQRTYTRAVKTSGDALLNIIDEILDYSKIEAGKMKLDPVPLDVSELLRGVAELLAPRAHEKNIDLGWLVHSGVPRHLIGDEKRLRQILLNLAGNATKFTETGGVSIEAKRRGSPVSRDDTWYQPLRFLVRDTGIGIEEDAIVTVFEEFRQVDGAPSRKYGGTGLGLAISKKIVTQMDGHIGLTSEVGKGSEFFFEIELEIAKTDQTEAPVPAKLPGHRVLFVTEHRIEAELMAKVLEWGGAIVSIADGLHGAAMMLPSGRAASPFDTIVFDLDMAADLNTLIAQLMPRPRTISLLAPEARGRLEALRKSGIDAYLLRPVRPPSLVTQIVGLAADEPAPGDQPPSEDQSDTPDAAAKVQKQLRILLAEDNEINAMLAIALLTRDGHEVVRVEDGRSAVEEMETSARGKPFDLVFMDVHMPELDGLEATRQIRAMPLGDKSQGPAATPIVALTANAMAEDRDRCLAAGMDDYLPKPLEQAELARVVTKWAGQRSTVKASGRLVA</sequence>
<evidence type="ECO:0000313" key="9">
    <source>
        <dbReference type="EMBL" id="VAW11723.1"/>
    </source>
</evidence>
<name>A0A3B0T6P0_9ZZZZ</name>
<keyword evidence="4" id="KW-1133">Transmembrane helix</keyword>
<feature type="domain" description="PAS" evidence="7">
    <location>
        <begin position="143"/>
        <end position="196"/>
    </location>
</feature>
<dbReference type="Gene3D" id="3.30.565.10">
    <property type="entry name" value="Histidine kinase-like ATPase, C-terminal domain"/>
    <property type="match status" value="1"/>
</dbReference>
<dbReference type="InterPro" id="IPR003594">
    <property type="entry name" value="HATPase_dom"/>
</dbReference>
<dbReference type="PROSITE" id="PS50109">
    <property type="entry name" value="HIS_KIN"/>
    <property type="match status" value="1"/>
</dbReference>
<keyword evidence="4" id="KW-0472">Membrane</keyword>
<feature type="compositionally biased region" description="Basic and acidic residues" evidence="3">
    <location>
        <begin position="15"/>
        <end position="28"/>
    </location>
</feature>
<dbReference type="Pfam" id="PF00072">
    <property type="entry name" value="Response_reg"/>
    <property type="match status" value="1"/>
</dbReference>
<organism evidence="9">
    <name type="scientific">hydrothermal vent metagenome</name>
    <dbReference type="NCBI Taxonomy" id="652676"/>
    <lineage>
        <taxon>unclassified sequences</taxon>
        <taxon>metagenomes</taxon>
        <taxon>ecological metagenomes</taxon>
    </lineage>
</organism>
<proteinExistence type="predicted"/>
<dbReference type="SUPFAM" id="SSF47384">
    <property type="entry name" value="Homodimeric domain of signal transducing histidine kinase"/>
    <property type="match status" value="1"/>
</dbReference>